<evidence type="ECO:0000256" key="2">
    <source>
        <dbReference type="ARBA" id="ARBA00022643"/>
    </source>
</evidence>
<name>A0A9D1L7I0_9FIRM</name>
<keyword evidence="2" id="KW-0288">FMN</keyword>
<dbReference type="EMBL" id="DVMO01000022">
    <property type="protein sequence ID" value="HIU27020.1"/>
    <property type="molecule type" value="Genomic_DNA"/>
</dbReference>
<reference evidence="4" key="2">
    <citation type="journal article" date="2021" name="PeerJ">
        <title>Extensive microbial diversity within the chicken gut microbiome revealed by metagenomics and culture.</title>
        <authorList>
            <person name="Gilroy R."/>
            <person name="Ravi A."/>
            <person name="Getino M."/>
            <person name="Pursley I."/>
            <person name="Horton D.L."/>
            <person name="Alikhan N.F."/>
            <person name="Baker D."/>
            <person name="Gharbi K."/>
            <person name="Hall N."/>
            <person name="Watson M."/>
            <person name="Adriaenssens E.M."/>
            <person name="Foster-Nyarko E."/>
            <person name="Jarju S."/>
            <person name="Secka A."/>
            <person name="Antonio M."/>
            <person name="Oren A."/>
            <person name="Chaudhuri R.R."/>
            <person name="La Ragione R."/>
            <person name="Hildebrand F."/>
            <person name="Pallen M.J."/>
        </authorList>
    </citation>
    <scope>NUCLEOTIDE SEQUENCE</scope>
    <source>
        <strain evidence="4">11300</strain>
    </source>
</reference>
<dbReference type="Pfam" id="PF03358">
    <property type="entry name" value="FMN_red"/>
    <property type="match status" value="1"/>
</dbReference>
<keyword evidence="1" id="KW-0285">Flavoprotein</keyword>
<dbReference type="InterPro" id="IPR051796">
    <property type="entry name" value="ISF_SsuE-like"/>
</dbReference>
<reference evidence="4" key="1">
    <citation type="submission" date="2020-10" db="EMBL/GenBank/DDBJ databases">
        <authorList>
            <person name="Gilroy R."/>
        </authorList>
    </citation>
    <scope>NUCLEOTIDE SEQUENCE</scope>
    <source>
        <strain evidence="4">11300</strain>
    </source>
</reference>
<dbReference type="GO" id="GO:0016491">
    <property type="term" value="F:oxidoreductase activity"/>
    <property type="evidence" value="ECO:0007669"/>
    <property type="project" value="InterPro"/>
</dbReference>
<dbReference type="Gene3D" id="3.40.50.360">
    <property type="match status" value="1"/>
</dbReference>
<proteinExistence type="predicted"/>
<dbReference type="AlphaFoldDB" id="A0A9D1L7I0"/>
<dbReference type="Proteomes" id="UP000824091">
    <property type="component" value="Unassembled WGS sequence"/>
</dbReference>
<evidence type="ECO:0000259" key="3">
    <source>
        <dbReference type="Pfam" id="PF03358"/>
    </source>
</evidence>
<dbReference type="InterPro" id="IPR029039">
    <property type="entry name" value="Flavoprotein-like_sf"/>
</dbReference>
<accession>A0A9D1L7I0</accession>
<sequence length="406" mass="43889">MKLYIIKFAASPSAGRLEHVLDRAVSSLDIPVVTEYITSTEQFSDLADKGKLQSSRLIFAVETDISGINPEACKLLRYLRLKSIYPAAPCGDLPSVTAAAVNGRRDGAFSSGTADISSSGYGVLPDTENLILSGVAGGIIVDGQCDLFTKDLGRRLAFTANLAGCNFPGKPLSEATSDLRNFRVLAGIWQTDCYEAYVRSCTLLLQKVLNFRLPVQDHPSILAVHASNRRTSNSLALWEMTSAHLAGKADIEVISIRNGQLWDCRGCKYEECLHFGEKGDCFYGGVMVEKVYPAIVRSDVLVLICPNYNDSVSANMMAFINRLTAVFRARDFSRKRVYAVIVSGYSGGDIVAQQIIGAINMNKNLILPGNFALMTTANAPGEALELPGIKAQTAAFARRILIDGAG</sequence>
<dbReference type="PANTHER" id="PTHR43278">
    <property type="entry name" value="NAD(P)H-DEPENDENT FMN-CONTAINING OXIDOREDUCTASE YWQN-RELATED"/>
    <property type="match status" value="1"/>
</dbReference>
<organism evidence="4 5">
    <name type="scientific">Candidatus Fimisoma avicola</name>
    <dbReference type="NCBI Taxonomy" id="2840826"/>
    <lineage>
        <taxon>Bacteria</taxon>
        <taxon>Bacillati</taxon>
        <taxon>Bacillota</taxon>
        <taxon>Clostridia</taxon>
        <taxon>Eubacteriales</taxon>
        <taxon>Candidatus Fimisoma</taxon>
    </lineage>
</organism>
<feature type="domain" description="NADPH-dependent FMN reductase-like" evidence="3">
    <location>
        <begin position="220"/>
        <end position="373"/>
    </location>
</feature>
<dbReference type="InterPro" id="IPR005025">
    <property type="entry name" value="FMN_Rdtase-like_dom"/>
</dbReference>
<evidence type="ECO:0000313" key="5">
    <source>
        <dbReference type="Proteomes" id="UP000824091"/>
    </source>
</evidence>
<dbReference type="PANTHER" id="PTHR43278:SF2">
    <property type="entry name" value="IRON-SULFUR FLAVOPROTEIN"/>
    <property type="match status" value="1"/>
</dbReference>
<protein>
    <submittedName>
        <fullName evidence="4">NAD(P)H-dependent oxidoreductase</fullName>
    </submittedName>
</protein>
<comment type="caution">
    <text evidence="4">The sequence shown here is derived from an EMBL/GenBank/DDBJ whole genome shotgun (WGS) entry which is preliminary data.</text>
</comment>
<evidence type="ECO:0000256" key="1">
    <source>
        <dbReference type="ARBA" id="ARBA00022630"/>
    </source>
</evidence>
<gene>
    <name evidence="4" type="ORF">IAD16_01400</name>
</gene>
<dbReference type="SUPFAM" id="SSF52218">
    <property type="entry name" value="Flavoproteins"/>
    <property type="match status" value="1"/>
</dbReference>
<evidence type="ECO:0000313" key="4">
    <source>
        <dbReference type="EMBL" id="HIU27020.1"/>
    </source>
</evidence>